<evidence type="ECO:0000313" key="3">
    <source>
        <dbReference type="Proteomes" id="UP001220964"/>
    </source>
</evidence>
<dbReference type="EMBL" id="JARGYC010000041">
    <property type="protein sequence ID" value="MDF0602097.1"/>
    <property type="molecule type" value="Genomic_DNA"/>
</dbReference>
<dbReference type="RefSeq" id="WP_275568234.1">
    <property type="nucleotide sequence ID" value="NZ_JARGYC010000041.1"/>
</dbReference>
<name>A0AAE3NU47_9RHOB</name>
<accession>A0AAE3NU47</accession>
<evidence type="ECO:0000313" key="2">
    <source>
        <dbReference type="EMBL" id="MDF0602097.1"/>
    </source>
</evidence>
<gene>
    <name evidence="2" type="ORF">P1J78_15255</name>
</gene>
<dbReference type="InterPro" id="IPR016181">
    <property type="entry name" value="Acyl_CoA_acyltransferase"/>
</dbReference>
<dbReference type="Pfam" id="PF13480">
    <property type="entry name" value="Acetyltransf_6"/>
    <property type="match status" value="1"/>
</dbReference>
<evidence type="ECO:0000259" key="1">
    <source>
        <dbReference type="Pfam" id="PF13480"/>
    </source>
</evidence>
<proteinExistence type="predicted"/>
<keyword evidence="3" id="KW-1185">Reference proteome</keyword>
<dbReference type="AlphaFoldDB" id="A0AAE3NU47"/>
<dbReference type="GO" id="GO:0016746">
    <property type="term" value="F:acyltransferase activity"/>
    <property type="evidence" value="ECO:0007669"/>
    <property type="project" value="UniProtKB-KW"/>
</dbReference>
<organism evidence="2 3">
    <name type="scientific">Psychromarinibacter sediminicola</name>
    <dbReference type="NCBI Taxonomy" id="3033385"/>
    <lineage>
        <taxon>Bacteria</taxon>
        <taxon>Pseudomonadati</taxon>
        <taxon>Pseudomonadota</taxon>
        <taxon>Alphaproteobacteria</taxon>
        <taxon>Rhodobacterales</taxon>
        <taxon>Paracoccaceae</taxon>
        <taxon>Psychromarinibacter</taxon>
    </lineage>
</organism>
<dbReference type="InterPro" id="IPR038740">
    <property type="entry name" value="BioF2-like_GNAT_dom"/>
</dbReference>
<dbReference type="EC" id="2.3.1.-" evidence="2"/>
<dbReference type="Proteomes" id="UP001220964">
    <property type="component" value="Unassembled WGS sequence"/>
</dbReference>
<keyword evidence="2" id="KW-0808">Transferase</keyword>
<reference evidence="2" key="1">
    <citation type="submission" date="2023-03" db="EMBL/GenBank/DDBJ databases">
        <title>Multiphase analysis and comparison of six strains from genera Psychromarinibacter, Lutimaribacter, and Maritimibacter, including a novel species: Psychromarinibacter sediminicola sp. nov.</title>
        <authorList>
            <person name="Wang Y.-H."/>
            <person name="Ye M.-Q."/>
            <person name="Du Z.-J."/>
        </authorList>
    </citation>
    <scope>NUCLEOTIDE SEQUENCE</scope>
    <source>
        <strain evidence="2">C21-152</strain>
    </source>
</reference>
<keyword evidence="2" id="KW-0012">Acyltransferase</keyword>
<dbReference type="Gene3D" id="3.40.630.30">
    <property type="match status" value="1"/>
</dbReference>
<dbReference type="SUPFAM" id="SSF55729">
    <property type="entry name" value="Acyl-CoA N-acyltransferases (Nat)"/>
    <property type="match status" value="1"/>
</dbReference>
<protein>
    <submittedName>
        <fullName evidence="2">GNAT family N-acetyltransferase</fullName>
        <ecNumber evidence="2">2.3.1.-</ecNumber>
    </submittedName>
</protein>
<feature type="domain" description="BioF2-like acetyltransferase" evidence="1">
    <location>
        <begin position="156"/>
        <end position="299"/>
    </location>
</feature>
<sequence>MTAISAEVVRPAEMDAATESAWATLQASRPAFRSPYYSLEFLRIVAAERDDLRLGILYRGGEISGFLPFHLRPGGRGAPLAGPISDYQGILGAAPAGADATAVLRACGLTCYDFDHALAATPLFRDNAFRESASPLIDLGAGFAAWRDDRRKAGSALKTVERKLRKMERELGPVRFEPDDRSDAAWETLMGWKRAALAEIGVRFALDLPWAGAVARRIRAADTPGFAGRLSTLYAGDRLVAAHFGMRSGTAWHWWFPGYDAEMSAYTPGLALLLRCAEQAAAEGLVELDLGRGAERYKREFANGARALCEGSLERAARPLGVARLARKALHRGAERLLPVQAVEFQRRAFNRMLRAGHL</sequence>
<comment type="caution">
    <text evidence="2">The sequence shown here is derived from an EMBL/GenBank/DDBJ whole genome shotgun (WGS) entry which is preliminary data.</text>
</comment>